<reference evidence="2" key="1">
    <citation type="journal article" date="2014" name="Front. Microbiol.">
        <title>High frequency of phylogenetically diverse reductive dehalogenase-homologous genes in deep subseafloor sedimentary metagenomes.</title>
        <authorList>
            <person name="Kawai M."/>
            <person name="Futagami T."/>
            <person name="Toyoda A."/>
            <person name="Takaki Y."/>
            <person name="Nishi S."/>
            <person name="Hori S."/>
            <person name="Arai W."/>
            <person name="Tsubouchi T."/>
            <person name="Morono Y."/>
            <person name="Uchiyama I."/>
            <person name="Ito T."/>
            <person name="Fujiyama A."/>
            <person name="Inagaki F."/>
            <person name="Takami H."/>
        </authorList>
    </citation>
    <scope>NUCLEOTIDE SEQUENCE</scope>
    <source>
        <strain evidence="2">Expedition CK06-06</strain>
    </source>
</reference>
<name>X1IEG3_9ZZZZ</name>
<feature type="transmembrane region" description="Helical" evidence="1">
    <location>
        <begin position="36"/>
        <end position="54"/>
    </location>
</feature>
<evidence type="ECO:0000256" key="1">
    <source>
        <dbReference type="SAM" id="Phobius"/>
    </source>
</evidence>
<dbReference type="AlphaFoldDB" id="X1IEG3"/>
<gene>
    <name evidence="2" type="ORF">S03H2_64619</name>
</gene>
<keyword evidence="1" id="KW-1133">Transmembrane helix</keyword>
<keyword evidence="1" id="KW-0472">Membrane</keyword>
<sequence>MKKQKKDDSWIRICLLPLIVGFSLVISKISMKLFKIIGWVLLIWGIAIGLLYLLRWYKANKKKVLGFLMKINLIKRRPLE</sequence>
<comment type="caution">
    <text evidence="2">The sequence shown here is derived from an EMBL/GenBank/DDBJ whole genome shotgun (WGS) entry which is preliminary data.</text>
</comment>
<dbReference type="EMBL" id="BARU01041998">
    <property type="protein sequence ID" value="GAH80087.1"/>
    <property type="molecule type" value="Genomic_DNA"/>
</dbReference>
<organism evidence="2">
    <name type="scientific">marine sediment metagenome</name>
    <dbReference type="NCBI Taxonomy" id="412755"/>
    <lineage>
        <taxon>unclassified sequences</taxon>
        <taxon>metagenomes</taxon>
        <taxon>ecological metagenomes</taxon>
    </lineage>
</organism>
<accession>X1IEG3</accession>
<proteinExistence type="predicted"/>
<feature type="transmembrane region" description="Helical" evidence="1">
    <location>
        <begin position="9"/>
        <end position="30"/>
    </location>
</feature>
<protein>
    <submittedName>
        <fullName evidence="2">Uncharacterized protein</fullName>
    </submittedName>
</protein>
<keyword evidence="1" id="KW-0812">Transmembrane</keyword>
<evidence type="ECO:0000313" key="2">
    <source>
        <dbReference type="EMBL" id="GAH80087.1"/>
    </source>
</evidence>